<accession>A0A9D2IVR8</accession>
<dbReference type="GO" id="GO:0033958">
    <property type="term" value="F:DNA-deoxyinosine glycosylase activity"/>
    <property type="evidence" value="ECO:0007669"/>
    <property type="project" value="UniProtKB-EC"/>
</dbReference>
<dbReference type="Gene3D" id="3.40.470.10">
    <property type="entry name" value="Uracil-DNA glycosylase-like domain"/>
    <property type="match status" value="1"/>
</dbReference>
<reference evidence="2" key="2">
    <citation type="submission" date="2021-04" db="EMBL/GenBank/DDBJ databases">
        <authorList>
            <person name="Gilroy R."/>
        </authorList>
    </citation>
    <scope>NUCLEOTIDE SEQUENCE</scope>
    <source>
        <strain evidence="2">CHK33-5263</strain>
    </source>
</reference>
<protein>
    <submittedName>
        <fullName evidence="2">DNA-deoxyinosine glycosylase</fullName>
        <ecNumber evidence="2">3.2.2.15</ecNumber>
    </submittedName>
</protein>
<dbReference type="EMBL" id="DXBS01000115">
    <property type="protein sequence ID" value="HIZ25021.1"/>
    <property type="molecule type" value="Genomic_DNA"/>
</dbReference>
<dbReference type="CDD" id="cd10032">
    <property type="entry name" value="UDG-F6_HDG"/>
    <property type="match status" value="1"/>
</dbReference>
<keyword evidence="2" id="KW-0378">Hydrolase</keyword>
<proteinExistence type="predicted"/>
<comment type="caution">
    <text evidence="2">The sequence shown here is derived from an EMBL/GenBank/DDBJ whole genome shotgun (WGS) entry which is preliminary data.</text>
</comment>
<dbReference type="InterPro" id="IPR005122">
    <property type="entry name" value="Uracil-DNA_glycosylase-like"/>
</dbReference>
<dbReference type="Proteomes" id="UP000824044">
    <property type="component" value="Unassembled WGS sequence"/>
</dbReference>
<keyword evidence="2" id="KW-0326">Glycosidase</keyword>
<dbReference type="SMART" id="SM00987">
    <property type="entry name" value="UreE_C"/>
    <property type="match status" value="1"/>
</dbReference>
<dbReference type="AlphaFoldDB" id="A0A9D2IVR8"/>
<evidence type="ECO:0000259" key="1">
    <source>
        <dbReference type="SMART" id="SM00986"/>
    </source>
</evidence>
<dbReference type="NCBIfam" id="TIGR04274">
    <property type="entry name" value="hypoxanDNAglyco"/>
    <property type="match status" value="1"/>
</dbReference>
<evidence type="ECO:0000313" key="3">
    <source>
        <dbReference type="Proteomes" id="UP000824044"/>
    </source>
</evidence>
<organism evidence="2 3">
    <name type="scientific">Candidatus Gallimonas intestinigallinarum</name>
    <dbReference type="NCBI Taxonomy" id="2838604"/>
    <lineage>
        <taxon>Bacteria</taxon>
        <taxon>Bacillati</taxon>
        <taxon>Bacillota</taxon>
        <taxon>Clostridia</taxon>
        <taxon>Candidatus Gallimonas</taxon>
    </lineage>
</organism>
<dbReference type="InterPro" id="IPR026353">
    <property type="entry name" value="Hypoxan-DNA_Glyclase"/>
</dbReference>
<reference evidence="2" key="1">
    <citation type="journal article" date="2021" name="PeerJ">
        <title>Extensive microbial diversity within the chicken gut microbiome revealed by metagenomics and culture.</title>
        <authorList>
            <person name="Gilroy R."/>
            <person name="Ravi A."/>
            <person name="Getino M."/>
            <person name="Pursley I."/>
            <person name="Horton D.L."/>
            <person name="Alikhan N.F."/>
            <person name="Baker D."/>
            <person name="Gharbi K."/>
            <person name="Hall N."/>
            <person name="Watson M."/>
            <person name="Adriaenssens E.M."/>
            <person name="Foster-Nyarko E."/>
            <person name="Jarju S."/>
            <person name="Secka A."/>
            <person name="Antonio M."/>
            <person name="Oren A."/>
            <person name="Chaudhuri R.R."/>
            <person name="La Ragione R."/>
            <person name="Hildebrand F."/>
            <person name="Pallen M.J."/>
        </authorList>
    </citation>
    <scope>NUCLEOTIDE SEQUENCE</scope>
    <source>
        <strain evidence="2">CHK33-5263</strain>
    </source>
</reference>
<dbReference type="InterPro" id="IPR036895">
    <property type="entry name" value="Uracil-DNA_glycosylase-like_sf"/>
</dbReference>
<dbReference type="SMART" id="SM00986">
    <property type="entry name" value="UDG"/>
    <property type="match status" value="1"/>
</dbReference>
<name>A0A9D2IVR8_9FIRM</name>
<sequence>MGGFAPCADTESRLLILGSFPSVKSRAEGFYYGNPHNRFWRTVCAFFGESVPADVAGKKDFLARRHIALWDVVLSCEIQGSADASIREEEVADVAGLIEGSKIRAVFCNGKLAYRLLTERAAPLAVPVLCLPSTSPANPRFDAAVWQDALQGVFGEQV</sequence>
<evidence type="ECO:0000313" key="2">
    <source>
        <dbReference type="EMBL" id="HIZ25021.1"/>
    </source>
</evidence>
<dbReference type="EC" id="3.2.2.15" evidence="2"/>
<feature type="domain" description="Uracil-DNA glycosylase-like" evidence="1">
    <location>
        <begin position="5"/>
        <end position="150"/>
    </location>
</feature>
<gene>
    <name evidence="2" type="ORF">H9812_06085</name>
</gene>
<dbReference type="Pfam" id="PF03167">
    <property type="entry name" value="UDG"/>
    <property type="match status" value="1"/>
</dbReference>
<dbReference type="SUPFAM" id="SSF52141">
    <property type="entry name" value="Uracil-DNA glycosylase-like"/>
    <property type="match status" value="1"/>
</dbReference>